<feature type="domain" description="GIY-YIG" evidence="2">
    <location>
        <begin position="1"/>
        <end position="77"/>
    </location>
</feature>
<dbReference type="Gene3D" id="3.40.1440.10">
    <property type="entry name" value="GIY-YIG endonuclease"/>
    <property type="match status" value="1"/>
</dbReference>
<evidence type="ECO:0000259" key="2">
    <source>
        <dbReference type="PROSITE" id="PS50164"/>
    </source>
</evidence>
<dbReference type="PANTHER" id="PTHR34477">
    <property type="entry name" value="UPF0213 PROTEIN YHBQ"/>
    <property type="match status" value="1"/>
</dbReference>
<keyword evidence="3" id="KW-0255">Endonuclease</keyword>
<evidence type="ECO:0000256" key="1">
    <source>
        <dbReference type="ARBA" id="ARBA00007435"/>
    </source>
</evidence>
<dbReference type="InterPro" id="IPR035901">
    <property type="entry name" value="GIY-YIG_endonuc_sf"/>
</dbReference>
<protein>
    <submittedName>
        <fullName evidence="3">Putative endonuclease</fullName>
    </submittedName>
</protein>
<keyword evidence="4" id="KW-1185">Reference proteome</keyword>
<dbReference type="SUPFAM" id="SSF82771">
    <property type="entry name" value="GIY-YIG endonuclease"/>
    <property type="match status" value="1"/>
</dbReference>
<accession>A0A2W7QSQ2</accession>
<dbReference type="OrthoDB" id="287318at2"/>
<comment type="caution">
    <text evidence="3">The sequence shown here is derived from an EMBL/GenBank/DDBJ whole genome shotgun (WGS) entry which is preliminary data.</text>
</comment>
<dbReference type="EMBL" id="QKZQ01000003">
    <property type="protein sequence ID" value="PZX46747.1"/>
    <property type="molecule type" value="Genomic_DNA"/>
</dbReference>
<dbReference type="InterPro" id="IPR000305">
    <property type="entry name" value="GIY-YIG_endonuc"/>
</dbReference>
<reference evidence="3 4" key="1">
    <citation type="submission" date="2018-06" db="EMBL/GenBank/DDBJ databases">
        <title>Genomic Encyclopedia of Archaeal and Bacterial Type Strains, Phase II (KMG-II): from individual species to whole genera.</title>
        <authorList>
            <person name="Goeker M."/>
        </authorList>
    </citation>
    <scope>NUCLEOTIDE SEQUENCE [LARGE SCALE GENOMIC DNA]</scope>
    <source>
        <strain evidence="3 4">DSM 13087</strain>
    </source>
</reference>
<gene>
    <name evidence="3" type="ORF">LY56_00955</name>
</gene>
<evidence type="ECO:0000313" key="3">
    <source>
        <dbReference type="EMBL" id="PZX46747.1"/>
    </source>
</evidence>
<name>A0A2W7QSQ2_9RHOB</name>
<dbReference type="STRING" id="121821.GCA_001870675_02896"/>
<keyword evidence="3" id="KW-0540">Nuclease</keyword>
<dbReference type="AlphaFoldDB" id="A0A2W7QSQ2"/>
<dbReference type="PANTHER" id="PTHR34477:SF5">
    <property type="entry name" value="BSL5627 PROTEIN"/>
    <property type="match status" value="1"/>
</dbReference>
<dbReference type="GO" id="GO:0004519">
    <property type="term" value="F:endonuclease activity"/>
    <property type="evidence" value="ECO:0007669"/>
    <property type="project" value="UniProtKB-KW"/>
</dbReference>
<dbReference type="Proteomes" id="UP000249364">
    <property type="component" value="Unassembled WGS sequence"/>
</dbReference>
<proteinExistence type="inferred from homology"/>
<dbReference type="RefSeq" id="WP_071470689.1">
    <property type="nucleotide sequence ID" value="NZ_MEHT01000045.1"/>
</dbReference>
<keyword evidence="3" id="KW-0378">Hydrolase</keyword>
<organism evidence="3 4">
    <name type="scientific">Roseinatronobacter thiooxidans</name>
    <dbReference type="NCBI Taxonomy" id="121821"/>
    <lineage>
        <taxon>Bacteria</taxon>
        <taxon>Pseudomonadati</taxon>
        <taxon>Pseudomonadota</taxon>
        <taxon>Alphaproteobacteria</taxon>
        <taxon>Rhodobacterales</taxon>
        <taxon>Paracoccaceae</taxon>
        <taxon>Roseinatronobacter</taxon>
    </lineage>
</organism>
<dbReference type="InterPro" id="IPR050190">
    <property type="entry name" value="UPF0213_domain"/>
</dbReference>
<comment type="similarity">
    <text evidence="1">Belongs to the UPF0213 family.</text>
</comment>
<evidence type="ECO:0000313" key="4">
    <source>
        <dbReference type="Proteomes" id="UP000249364"/>
    </source>
</evidence>
<dbReference type="PROSITE" id="PS50164">
    <property type="entry name" value="GIY_YIG"/>
    <property type="match status" value="1"/>
</dbReference>
<sequence length="98" mass="11345">MVYLVYIAACRSNTAIHIGVTSDLRAEMRLLRLGQGHPHCARYKICKLVWSEACADLGAARRRADQLKRWRRTWKDALIAEHNQGWRDLAATLKQDRE</sequence>